<evidence type="ECO:0000256" key="1">
    <source>
        <dbReference type="SAM" id="SignalP"/>
    </source>
</evidence>
<protein>
    <submittedName>
        <fullName evidence="4">Amidohydrolase</fullName>
    </submittedName>
</protein>
<feature type="domain" description="Amidohydrolase-related" evidence="2">
    <location>
        <begin position="74"/>
        <end position="461"/>
    </location>
</feature>
<dbReference type="InterPro" id="IPR037401">
    <property type="entry name" value="SnoaL-like"/>
</dbReference>
<dbReference type="AlphaFoldDB" id="A0A0P0D8S0"/>
<dbReference type="GO" id="GO:0016810">
    <property type="term" value="F:hydrolase activity, acting on carbon-nitrogen (but not peptide) bonds"/>
    <property type="evidence" value="ECO:0007669"/>
    <property type="project" value="InterPro"/>
</dbReference>
<dbReference type="PANTHER" id="PTHR43135:SF3">
    <property type="entry name" value="ALPHA-D-RIBOSE 1-METHYLPHOSPHONATE 5-TRIPHOSPHATE DIPHOSPHATASE"/>
    <property type="match status" value="1"/>
</dbReference>
<dbReference type="PATRIC" id="fig|1736674.3.peg.3256"/>
<feature type="chain" id="PRO_5006043447" evidence="1">
    <location>
        <begin position="21"/>
        <end position="579"/>
    </location>
</feature>
<dbReference type="OrthoDB" id="9797498at2"/>
<dbReference type="STRING" id="1736674.APS56_15915"/>
<dbReference type="Pfam" id="PF01979">
    <property type="entry name" value="Amidohydro_1"/>
    <property type="match status" value="1"/>
</dbReference>
<evidence type="ECO:0000259" key="3">
    <source>
        <dbReference type="Pfam" id="PF12680"/>
    </source>
</evidence>
<dbReference type="Gene3D" id="3.20.20.140">
    <property type="entry name" value="Metal-dependent hydrolases"/>
    <property type="match status" value="1"/>
</dbReference>
<dbReference type="Proteomes" id="UP000057981">
    <property type="component" value="Chromosome"/>
</dbReference>
<gene>
    <name evidence="4" type="ORF">APS56_15915</name>
</gene>
<evidence type="ECO:0000313" key="4">
    <source>
        <dbReference type="EMBL" id="ALJ06528.1"/>
    </source>
</evidence>
<dbReference type="SUPFAM" id="SSF54427">
    <property type="entry name" value="NTF2-like"/>
    <property type="match status" value="1"/>
</dbReference>
<dbReference type="InterPro" id="IPR032710">
    <property type="entry name" value="NTF2-like_dom_sf"/>
</dbReference>
<organism evidence="4 5">
    <name type="scientific">Pseudalgibacter alginicilyticus</name>
    <dbReference type="NCBI Taxonomy" id="1736674"/>
    <lineage>
        <taxon>Bacteria</taxon>
        <taxon>Pseudomonadati</taxon>
        <taxon>Bacteroidota</taxon>
        <taxon>Flavobacteriia</taxon>
        <taxon>Flavobacteriales</taxon>
        <taxon>Flavobacteriaceae</taxon>
        <taxon>Pseudalgibacter</taxon>
    </lineage>
</organism>
<proteinExistence type="predicted"/>
<dbReference type="KEGG" id="ahz:APS56_15915"/>
<feature type="domain" description="SnoaL-like" evidence="3">
    <location>
        <begin position="479"/>
        <end position="574"/>
    </location>
</feature>
<name>A0A0P0D8S0_9FLAO</name>
<sequence>MKNKCLFPLLLFIFSNYLYTQTCIKNVTIIDVEKQKLISNQTVIITDDLISNIHKSNNKILPKNATIIDGTGKYLIPGLIDTHIHFFQNGGLYTRPDAIDLRKFKDYNQEIAYANTDMETKLKRYVENGITTVIDVGANYHLLKQRNNFTDKPFSPSIFITGPLLTTYEPKVYEDLGENEPFILTKTIEDGINGVQKQLKYKPDFIKIWYIVGVDGLSIEESAHKNLPIIKAIINEAHKNNLKVAVHATQRITAQLAVENGADFLVHSIDDEILKDDFVKLLKKNKTILSPTLIVHNGYVNTFGQKLNISNYELLKADSHQLGSLLDLKHLSDTTLVKNYKNYANSQKSIENLKKTDSISLVNLKILSDAGVLIATGTDAGNIGTLHASSYLKELKAMRKSGMSNWKIIQASTLNGAKVFDKENEFGTVTIGKKANLVLLDANPIEDIENVTKINTVINKGVFIKPNTLIKDSPTDLAQRQLNAYNFRNIDAFLEPYADDVEIYSYPDKLLYRGKETMRKHYSKMFDKIPNLHCELKERIVQGNIVIDKERVQFGNKIIEAVAIYHIENNKIKRVYFIQ</sequence>
<dbReference type="Pfam" id="PF12680">
    <property type="entry name" value="SnoaL_2"/>
    <property type="match status" value="1"/>
</dbReference>
<dbReference type="InterPro" id="IPR032466">
    <property type="entry name" value="Metal_Hydrolase"/>
</dbReference>
<feature type="signal peptide" evidence="1">
    <location>
        <begin position="1"/>
        <end position="20"/>
    </location>
</feature>
<dbReference type="SUPFAM" id="SSF51556">
    <property type="entry name" value="Metallo-dependent hydrolases"/>
    <property type="match status" value="1"/>
</dbReference>
<dbReference type="Gene3D" id="2.30.40.10">
    <property type="entry name" value="Urease, subunit C, domain 1"/>
    <property type="match status" value="1"/>
</dbReference>
<keyword evidence="4" id="KW-0378">Hydrolase</keyword>
<evidence type="ECO:0000313" key="5">
    <source>
        <dbReference type="Proteomes" id="UP000057981"/>
    </source>
</evidence>
<accession>A0A0P0D8S0</accession>
<evidence type="ECO:0000259" key="2">
    <source>
        <dbReference type="Pfam" id="PF01979"/>
    </source>
</evidence>
<dbReference type="Gene3D" id="3.10.450.50">
    <property type="match status" value="1"/>
</dbReference>
<reference evidence="4 5" key="1">
    <citation type="submission" date="2015-10" db="EMBL/GenBank/DDBJ databases">
        <authorList>
            <person name="Gilbert D.G."/>
        </authorList>
    </citation>
    <scope>NUCLEOTIDE SEQUENCE [LARGE SCALE GENOMIC DNA]</scope>
    <source>
        <strain evidence="5">HZ-22</strain>
    </source>
</reference>
<dbReference type="PANTHER" id="PTHR43135">
    <property type="entry name" value="ALPHA-D-RIBOSE 1-METHYLPHOSPHONATE 5-TRIPHOSPHATE DIPHOSPHATASE"/>
    <property type="match status" value="1"/>
</dbReference>
<dbReference type="InterPro" id="IPR011059">
    <property type="entry name" value="Metal-dep_hydrolase_composite"/>
</dbReference>
<dbReference type="InterPro" id="IPR051781">
    <property type="entry name" value="Metallo-dep_Hydrolase"/>
</dbReference>
<keyword evidence="1" id="KW-0732">Signal</keyword>
<keyword evidence="5" id="KW-1185">Reference proteome</keyword>
<dbReference type="EMBL" id="CP012898">
    <property type="protein sequence ID" value="ALJ06528.1"/>
    <property type="molecule type" value="Genomic_DNA"/>
</dbReference>
<dbReference type="SUPFAM" id="SSF51338">
    <property type="entry name" value="Composite domain of metallo-dependent hydrolases"/>
    <property type="match status" value="1"/>
</dbReference>
<dbReference type="InterPro" id="IPR006680">
    <property type="entry name" value="Amidohydro-rel"/>
</dbReference>